<gene>
    <name evidence="2" type="ORF">HMPREF0083_01080</name>
</gene>
<keyword evidence="2" id="KW-0238">DNA-binding</keyword>
<organism evidence="2 3">
    <name type="scientific">Aneurinibacillus aneurinilyticus ATCC 12856</name>
    <dbReference type="NCBI Taxonomy" id="649747"/>
    <lineage>
        <taxon>Bacteria</taxon>
        <taxon>Bacillati</taxon>
        <taxon>Bacillota</taxon>
        <taxon>Bacilli</taxon>
        <taxon>Bacillales</taxon>
        <taxon>Paenibacillaceae</taxon>
        <taxon>Aneurinibacillus group</taxon>
        <taxon>Aneurinibacillus</taxon>
    </lineage>
</organism>
<dbReference type="eggNOG" id="COG1476">
    <property type="taxonomic scope" value="Bacteria"/>
</dbReference>
<dbReference type="InterPro" id="IPR010982">
    <property type="entry name" value="Lambda_DNA-bd_dom_sf"/>
</dbReference>
<dbReference type="Proteomes" id="UP000016511">
    <property type="component" value="Unassembled WGS sequence"/>
</dbReference>
<dbReference type="Gene3D" id="1.10.260.40">
    <property type="entry name" value="lambda repressor-like DNA-binding domains"/>
    <property type="match status" value="1"/>
</dbReference>
<dbReference type="PROSITE" id="PS50943">
    <property type="entry name" value="HTH_CROC1"/>
    <property type="match status" value="1"/>
</dbReference>
<proteinExistence type="predicted"/>
<name>U1WQG0_ANEAE</name>
<dbReference type="AlphaFoldDB" id="U1WQG0"/>
<feature type="domain" description="HTH cro/C1-type" evidence="1">
    <location>
        <begin position="21"/>
        <end position="70"/>
    </location>
</feature>
<reference evidence="2 3" key="1">
    <citation type="submission" date="2013-08" db="EMBL/GenBank/DDBJ databases">
        <authorList>
            <person name="Weinstock G."/>
            <person name="Sodergren E."/>
            <person name="Wylie T."/>
            <person name="Fulton L."/>
            <person name="Fulton R."/>
            <person name="Fronick C."/>
            <person name="O'Laughlin M."/>
            <person name="Godfrey J."/>
            <person name="Miner T."/>
            <person name="Herter B."/>
            <person name="Appelbaum E."/>
            <person name="Cordes M."/>
            <person name="Lek S."/>
            <person name="Wollam A."/>
            <person name="Pepin K.H."/>
            <person name="Palsikar V.B."/>
            <person name="Mitreva M."/>
            <person name="Wilson R.K."/>
        </authorList>
    </citation>
    <scope>NUCLEOTIDE SEQUENCE [LARGE SCALE GENOMIC DNA]</scope>
    <source>
        <strain evidence="2 3">ATCC 12856</strain>
    </source>
</reference>
<dbReference type="Pfam" id="PF13443">
    <property type="entry name" value="HTH_26"/>
    <property type="match status" value="1"/>
</dbReference>
<dbReference type="SUPFAM" id="SSF47413">
    <property type="entry name" value="lambda repressor-like DNA-binding domains"/>
    <property type="match status" value="1"/>
</dbReference>
<keyword evidence="3" id="KW-1185">Reference proteome</keyword>
<evidence type="ECO:0000259" key="1">
    <source>
        <dbReference type="PROSITE" id="PS50943"/>
    </source>
</evidence>
<evidence type="ECO:0000313" key="2">
    <source>
        <dbReference type="EMBL" id="ERI10824.1"/>
    </source>
</evidence>
<dbReference type="HOGENOM" id="CLU_189668_0_0_9"/>
<comment type="caution">
    <text evidence="2">The sequence shown here is derived from an EMBL/GenBank/DDBJ whole genome shotgun (WGS) entry which is preliminary data.</text>
</comment>
<dbReference type="InterPro" id="IPR001387">
    <property type="entry name" value="Cro/C1-type_HTH"/>
</dbReference>
<dbReference type="EMBL" id="AWSJ01000066">
    <property type="protein sequence ID" value="ERI10824.1"/>
    <property type="molecule type" value="Genomic_DNA"/>
</dbReference>
<dbReference type="GO" id="GO:0003677">
    <property type="term" value="F:DNA binding"/>
    <property type="evidence" value="ECO:0007669"/>
    <property type="project" value="UniProtKB-KW"/>
</dbReference>
<dbReference type="PATRIC" id="fig|649747.3.peg.978"/>
<accession>U1WQG0</accession>
<dbReference type="CDD" id="cd00093">
    <property type="entry name" value="HTH_XRE"/>
    <property type="match status" value="1"/>
</dbReference>
<evidence type="ECO:0000313" key="3">
    <source>
        <dbReference type="Proteomes" id="UP000016511"/>
    </source>
</evidence>
<dbReference type="STRING" id="649747.HMPREF0083_01080"/>
<dbReference type="SMART" id="SM00530">
    <property type="entry name" value="HTH_XRE"/>
    <property type="match status" value="1"/>
</dbReference>
<protein>
    <submittedName>
        <fullName evidence="2">DNA-binding helix-turn-helix protein</fullName>
    </submittedName>
</protein>
<sequence length="88" mass="10110">MPPEVLMALVPGRCLLGYWLKRAKMSQTELARRIGFSPQVINDYVHNRRTMNLAVAATISAILNCTIEELYKWNTVPFSELKSRQNDE</sequence>